<feature type="region of interest" description="Disordered" evidence="1">
    <location>
        <begin position="225"/>
        <end position="301"/>
    </location>
</feature>
<protein>
    <submittedName>
        <fullName evidence="2">Uncharacterized protein</fullName>
    </submittedName>
</protein>
<feature type="compositionally biased region" description="Pro residues" evidence="1">
    <location>
        <begin position="332"/>
        <end position="344"/>
    </location>
</feature>
<dbReference type="AlphaFoldDB" id="A0AA39Q2X6"/>
<feature type="compositionally biased region" description="Basic and acidic residues" evidence="1">
    <location>
        <begin position="481"/>
        <end position="493"/>
    </location>
</feature>
<evidence type="ECO:0000256" key="1">
    <source>
        <dbReference type="SAM" id="MobiDB-lite"/>
    </source>
</evidence>
<dbReference type="EMBL" id="JAUEPU010000020">
    <property type="protein sequence ID" value="KAK0494660.1"/>
    <property type="molecule type" value="Genomic_DNA"/>
</dbReference>
<feature type="compositionally biased region" description="Polar residues" evidence="1">
    <location>
        <begin position="228"/>
        <end position="247"/>
    </location>
</feature>
<feature type="region of interest" description="Disordered" evidence="1">
    <location>
        <begin position="450"/>
        <end position="493"/>
    </location>
</feature>
<feature type="region of interest" description="Disordered" evidence="1">
    <location>
        <begin position="677"/>
        <end position="705"/>
    </location>
</feature>
<evidence type="ECO:0000313" key="3">
    <source>
        <dbReference type="Proteomes" id="UP001175228"/>
    </source>
</evidence>
<feature type="compositionally biased region" description="Acidic residues" evidence="1">
    <location>
        <begin position="677"/>
        <end position="691"/>
    </location>
</feature>
<organism evidence="2 3">
    <name type="scientific">Armillaria luteobubalina</name>
    <dbReference type="NCBI Taxonomy" id="153913"/>
    <lineage>
        <taxon>Eukaryota</taxon>
        <taxon>Fungi</taxon>
        <taxon>Dikarya</taxon>
        <taxon>Basidiomycota</taxon>
        <taxon>Agaricomycotina</taxon>
        <taxon>Agaricomycetes</taxon>
        <taxon>Agaricomycetidae</taxon>
        <taxon>Agaricales</taxon>
        <taxon>Marasmiineae</taxon>
        <taxon>Physalacriaceae</taxon>
        <taxon>Armillaria</taxon>
    </lineage>
</organism>
<dbReference type="Proteomes" id="UP001175228">
    <property type="component" value="Unassembled WGS sequence"/>
</dbReference>
<reference evidence="2" key="1">
    <citation type="submission" date="2023-06" db="EMBL/GenBank/DDBJ databases">
        <authorList>
            <consortium name="Lawrence Berkeley National Laboratory"/>
            <person name="Ahrendt S."/>
            <person name="Sahu N."/>
            <person name="Indic B."/>
            <person name="Wong-Bajracharya J."/>
            <person name="Merenyi Z."/>
            <person name="Ke H.-M."/>
            <person name="Monk M."/>
            <person name="Kocsube S."/>
            <person name="Drula E."/>
            <person name="Lipzen A."/>
            <person name="Balint B."/>
            <person name="Henrissat B."/>
            <person name="Andreopoulos B."/>
            <person name="Martin F.M."/>
            <person name="Harder C.B."/>
            <person name="Rigling D."/>
            <person name="Ford K.L."/>
            <person name="Foster G.D."/>
            <person name="Pangilinan J."/>
            <person name="Papanicolaou A."/>
            <person name="Barry K."/>
            <person name="LaButti K."/>
            <person name="Viragh M."/>
            <person name="Koriabine M."/>
            <person name="Yan M."/>
            <person name="Riley R."/>
            <person name="Champramary S."/>
            <person name="Plett K.L."/>
            <person name="Tsai I.J."/>
            <person name="Slot J."/>
            <person name="Sipos G."/>
            <person name="Plett J."/>
            <person name="Nagy L.G."/>
            <person name="Grigoriev I.V."/>
        </authorList>
    </citation>
    <scope>NUCLEOTIDE SEQUENCE</scope>
    <source>
        <strain evidence="2">HWK02</strain>
    </source>
</reference>
<feature type="region of interest" description="Disordered" evidence="1">
    <location>
        <begin position="314"/>
        <end position="400"/>
    </location>
</feature>
<sequence length="705" mass="76461">MFDFFYKFSKALLPFCTRGRGTSRSFSLFPLPLSSPPARFSSHNIPFVGVPTLAKIKPQYILAHLQMAQSEQANDPSQINDTTASTDASGKYYAGLESLSQLQEAPPQSHWTSARVDQWIREAKKLWSRCGAQVVIAKISAKEFRGVEFEFLQLLVDFPDERIGRAFLEYNELITRARQYNIKVFPLPVPADLVPEPIPASRPASQAPVVSTAELSVIANAPPVVKSGASQGTAPSKASSDTSSTGPQRPKLTLHGPRPPIAAQDPVFTLDPTSPLHPAATNVVTLPPSSNPFTDPFATRRPNPLLGVRRLQGQAAINPPPPPTRPDSRPQPRAPLAPILPDPDPINEGSVTSSSRRRTPLFFPGTDDEDDLPTPVADKKGKGKEIIQGTDEDEEDFQGSTSPFVAMDVDEDDVGSPPLTNVARRYRSPILPGANPIPVSELLGAPTITRPKKGLQRKPKFDNPPLAPNDSAAEGTVKASRASEKALKASKDKEVGEVSKGEVVATKAIRPRGPSRIKPPLASMGIQSGGFGEDVPTDLRPIKNGLKSIGVLVVSKDFGNFVEVDKALWNKKVAPFVGELALRSMLSQEDAVPKVLDELGTVSLNPLHHYHPKEYQSINAFESAMTTLTQHANNLEDVVINYMAGIDAMTQLQGLRTQIGHLRECLGADTRVEDVVEEDDDEVFQVDDVAEGEPGPSRKRKRSGK</sequence>
<evidence type="ECO:0000313" key="2">
    <source>
        <dbReference type="EMBL" id="KAK0494660.1"/>
    </source>
</evidence>
<accession>A0AA39Q2X6</accession>
<keyword evidence="3" id="KW-1185">Reference proteome</keyword>
<comment type="caution">
    <text evidence="2">The sequence shown here is derived from an EMBL/GenBank/DDBJ whole genome shotgun (WGS) entry which is preliminary data.</text>
</comment>
<gene>
    <name evidence="2" type="ORF">EDD18DRAFT_1355400</name>
</gene>
<name>A0AA39Q2X6_9AGAR</name>
<proteinExistence type="predicted"/>
<feature type="compositionally biased region" description="Polar residues" evidence="1">
    <location>
        <begin position="282"/>
        <end position="293"/>
    </location>
</feature>